<dbReference type="Gene3D" id="1.10.8.60">
    <property type="match status" value="1"/>
</dbReference>
<dbReference type="PRINTS" id="PR00051">
    <property type="entry name" value="DNAA"/>
</dbReference>
<dbReference type="InterPro" id="IPR020591">
    <property type="entry name" value="Chromosome_initiator_DnaA-like"/>
</dbReference>
<dbReference type="SUPFAM" id="SSF52540">
    <property type="entry name" value="P-loop containing nucleoside triphosphate hydrolases"/>
    <property type="match status" value="1"/>
</dbReference>
<keyword evidence="14" id="KW-1185">Reference proteome</keyword>
<evidence type="ECO:0000256" key="1">
    <source>
        <dbReference type="ARBA" id="ARBA00006583"/>
    </source>
</evidence>
<organism evidence="13 14">
    <name type="scientific">Mesomycoplasma molare</name>
    <dbReference type="NCBI Taxonomy" id="171288"/>
    <lineage>
        <taxon>Bacteria</taxon>
        <taxon>Bacillati</taxon>
        <taxon>Mycoplasmatota</taxon>
        <taxon>Mycoplasmoidales</taxon>
        <taxon>Metamycoplasmataceae</taxon>
        <taxon>Mesomycoplasma</taxon>
    </lineage>
</organism>
<dbReference type="Gene3D" id="1.10.1750.10">
    <property type="match status" value="1"/>
</dbReference>
<keyword evidence="4 9" id="KW-0547">Nucleotide-binding</keyword>
<dbReference type="SMART" id="SM00760">
    <property type="entry name" value="Bac_DnaA_C"/>
    <property type="match status" value="1"/>
</dbReference>
<dbReference type="Pfam" id="PF00308">
    <property type="entry name" value="Bac_DnaA"/>
    <property type="match status" value="1"/>
</dbReference>
<evidence type="ECO:0000259" key="12">
    <source>
        <dbReference type="SMART" id="SM00760"/>
    </source>
</evidence>
<evidence type="ECO:0000256" key="6">
    <source>
        <dbReference type="ARBA" id="ARBA00023121"/>
    </source>
</evidence>
<dbReference type="InterPro" id="IPR013317">
    <property type="entry name" value="DnaA_dom"/>
</dbReference>
<dbReference type="InterPro" id="IPR038454">
    <property type="entry name" value="DnaA_N_sf"/>
</dbReference>
<dbReference type="Gene3D" id="3.40.50.300">
    <property type="entry name" value="P-loop containing nucleotide triphosphate hydrolases"/>
    <property type="match status" value="1"/>
</dbReference>
<dbReference type="CDD" id="cd06571">
    <property type="entry name" value="Bac_DnaA_C"/>
    <property type="match status" value="1"/>
</dbReference>
<evidence type="ECO:0000256" key="8">
    <source>
        <dbReference type="NCBIfam" id="TIGR00362"/>
    </source>
</evidence>
<reference evidence="13" key="1">
    <citation type="submission" date="2022-08" db="EMBL/GenBank/DDBJ databases">
        <title>Complete genome sequence of Mycoplasma molare type strain H 542.</title>
        <authorList>
            <person name="Spergser J."/>
        </authorList>
    </citation>
    <scope>NUCLEOTIDE SEQUENCE</scope>
    <source>
        <strain evidence="13">H 542</strain>
    </source>
</reference>
<evidence type="ECO:0000259" key="11">
    <source>
        <dbReference type="SMART" id="SM00382"/>
    </source>
</evidence>
<keyword evidence="5 9" id="KW-0067">ATP-binding</keyword>
<evidence type="ECO:0000256" key="3">
    <source>
        <dbReference type="ARBA" id="ARBA00022705"/>
    </source>
</evidence>
<sequence length="465" mass="53854">MNLKVENNVSNLKKETKKILKNIEKKVQDFIIFSTFFSQLKINKISNTEIVFLVENSYIKQEINDKFIEILENSVLNTFKQKLKIELITLEESLENDNEQENKKVVNKIVKKNDGIINFSDNLIKNLTFDKFVSGKFNQDLIKISSSLINNKTSEFNPIFIHSNSGMGKTLFLNALGNELKKISLTSYFLNPDNFTNEISLILKNKDIEEINKFSNILENVDVLLIDDVQMLGNRTKTLEFLFNIINNLTNKNKQIIICADKRPEFLGGFEERFITRFQSGLVLEIKRPNNEDLLKIIKFKLEDKGFDLSKWEKSALNFLTRNFYKSIRELEGALNTIKFSVSNSSKEIVFNENLMKNIFQNTAYQEKEITSDRIIETVCSYYKIKINEVISKSRKKEIVVARSMCIYLMRTLMSLSYEKIGIILGGKDHSSILLSYKKMLNDLEKAPEIKNAILNITTKVTKVI</sequence>
<evidence type="ECO:0000256" key="5">
    <source>
        <dbReference type="ARBA" id="ARBA00022840"/>
    </source>
</evidence>
<evidence type="ECO:0000313" key="14">
    <source>
        <dbReference type="Proteomes" id="UP001058364"/>
    </source>
</evidence>
<keyword evidence="6" id="KW-0446">Lipid-binding</keyword>
<feature type="domain" description="AAA+ ATPase" evidence="11">
    <location>
        <begin position="155"/>
        <end position="288"/>
    </location>
</feature>
<keyword evidence="2" id="KW-0963">Cytoplasm</keyword>
<dbReference type="CDD" id="cd00009">
    <property type="entry name" value="AAA"/>
    <property type="match status" value="1"/>
</dbReference>
<dbReference type="InterPro" id="IPR018312">
    <property type="entry name" value="Chromosome_initiator_DnaA_CS"/>
</dbReference>
<dbReference type="EMBL" id="CP103423">
    <property type="protein sequence ID" value="UWD34209.1"/>
    <property type="molecule type" value="Genomic_DNA"/>
</dbReference>
<dbReference type="InterPro" id="IPR013159">
    <property type="entry name" value="DnaA_C"/>
</dbReference>
<dbReference type="InterPro" id="IPR003593">
    <property type="entry name" value="AAA+_ATPase"/>
</dbReference>
<dbReference type="SUPFAM" id="SSF48295">
    <property type="entry name" value="TrpR-like"/>
    <property type="match status" value="1"/>
</dbReference>
<dbReference type="SMART" id="SM00382">
    <property type="entry name" value="AAA"/>
    <property type="match status" value="1"/>
</dbReference>
<evidence type="ECO:0000313" key="13">
    <source>
        <dbReference type="EMBL" id="UWD34209.1"/>
    </source>
</evidence>
<comment type="similarity">
    <text evidence="1 10">Belongs to the DnaA family.</text>
</comment>
<dbReference type="NCBIfam" id="TIGR00362">
    <property type="entry name" value="DnaA"/>
    <property type="match status" value="1"/>
</dbReference>
<proteinExistence type="inferred from homology"/>
<dbReference type="Gene3D" id="3.30.300.180">
    <property type="match status" value="1"/>
</dbReference>
<dbReference type="NCBIfam" id="NF001154">
    <property type="entry name" value="PRK00149.3-3"/>
    <property type="match status" value="1"/>
</dbReference>
<dbReference type="InterPro" id="IPR001957">
    <property type="entry name" value="Chromosome_initiator_DnaA"/>
</dbReference>
<dbReference type="PANTHER" id="PTHR30050:SF2">
    <property type="entry name" value="CHROMOSOMAL REPLICATION INITIATOR PROTEIN DNAA"/>
    <property type="match status" value="1"/>
</dbReference>
<comment type="function">
    <text evidence="9">Plays an essential role in the initiation and regulation of chromosomal replication. ATP-DnaA binds to the origin of replication (oriC) to initiate formation of the DNA replication initiation complex once per cell cycle. Binds the DnaA box (a 9 base pair repeat at the origin) and separates the double-stranded (ds)DNA. Forms a right-handed helical filament on oriC DNA; dsDNA binds to the exterior of the filament while single-stranded (ss)DNA is stabiized in the filament's interior. The ATP-DnaA-oriC complex binds and stabilizes one strand of the AT-rich DNA unwinding element (DUE), permitting loading of DNA polymerase. After initiation quickly degrades to an ADP-DnaA complex that is not apt for DNA replication. Binds acidic phospholipids.</text>
</comment>
<name>A0ABY5TYT3_9BACT</name>
<dbReference type="RefSeq" id="WP_051542224.1">
    <property type="nucleotide sequence ID" value="NZ_CP103423.1"/>
</dbReference>
<gene>
    <name evidence="13" type="primary">dnaA</name>
    <name evidence="13" type="ORF">NX772_00005</name>
</gene>
<feature type="domain" description="Chromosomal replication initiator DnaA C-terminal" evidence="12">
    <location>
        <begin position="371"/>
        <end position="440"/>
    </location>
</feature>
<dbReference type="PROSITE" id="PS01008">
    <property type="entry name" value="DNAA"/>
    <property type="match status" value="1"/>
</dbReference>
<dbReference type="Proteomes" id="UP001058364">
    <property type="component" value="Chromosome"/>
</dbReference>
<keyword evidence="3 9" id="KW-0235">DNA replication</keyword>
<accession>A0ABY5TYT3</accession>
<dbReference type="InterPro" id="IPR027417">
    <property type="entry name" value="P-loop_NTPase"/>
</dbReference>
<dbReference type="InterPro" id="IPR010921">
    <property type="entry name" value="Trp_repressor/repl_initiator"/>
</dbReference>
<evidence type="ECO:0000256" key="4">
    <source>
        <dbReference type="ARBA" id="ARBA00022741"/>
    </source>
</evidence>
<evidence type="ECO:0000256" key="7">
    <source>
        <dbReference type="ARBA" id="ARBA00023125"/>
    </source>
</evidence>
<keyword evidence="7 9" id="KW-0238">DNA-binding</keyword>
<dbReference type="PANTHER" id="PTHR30050">
    <property type="entry name" value="CHROMOSOMAL REPLICATION INITIATOR PROTEIN DNAA"/>
    <property type="match status" value="1"/>
</dbReference>
<evidence type="ECO:0000256" key="2">
    <source>
        <dbReference type="ARBA" id="ARBA00022490"/>
    </source>
</evidence>
<dbReference type="Pfam" id="PF08299">
    <property type="entry name" value="Bac_DnaA_C"/>
    <property type="match status" value="1"/>
</dbReference>
<evidence type="ECO:0000256" key="10">
    <source>
        <dbReference type="RuleBase" id="RU004227"/>
    </source>
</evidence>
<protein>
    <recommendedName>
        <fullName evidence="8 9">Chromosomal replication initiator protein DnaA</fullName>
    </recommendedName>
</protein>
<evidence type="ECO:0000256" key="9">
    <source>
        <dbReference type="RuleBase" id="RU000577"/>
    </source>
</evidence>